<organism evidence="4 5">
    <name type="scientific">Adineta steineri</name>
    <dbReference type="NCBI Taxonomy" id="433720"/>
    <lineage>
        <taxon>Eukaryota</taxon>
        <taxon>Metazoa</taxon>
        <taxon>Spiralia</taxon>
        <taxon>Gnathifera</taxon>
        <taxon>Rotifera</taxon>
        <taxon>Eurotatoria</taxon>
        <taxon>Bdelloidea</taxon>
        <taxon>Adinetida</taxon>
        <taxon>Adinetidae</taxon>
        <taxon>Adineta</taxon>
    </lineage>
</organism>
<dbReference type="Gene3D" id="1.20.1090.10">
    <property type="entry name" value="Dehydroquinate synthase-like - alpha domain"/>
    <property type="match status" value="1"/>
</dbReference>
<evidence type="ECO:0000313" key="5">
    <source>
        <dbReference type="Proteomes" id="UP000663860"/>
    </source>
</evidence>
<proteinExistence type="predicted"/>
<dbReference type="AlphaFoldDB" id="A0A814YUN2"/>
<dbReference type="EMBL" id="CAJNOE010000475">
    <property type="protein sequence ID" value="CAF1234330.1"/>
    <property type="molecule type" value="Genomic_DNA"/>
</dbReference>
<evidence type="ECO:0000259" key="2">
    <source>
        <dbReference type="Pfam" id="PF00465"/>
    </source>
</evidence>
<dbReference type="InterPro" id="IPR039697">
    <property type="entry name" value="Alcohol_dehydrogenase_Fe"/>
</dbReference>
<sequence>MSSFVTPTTVQTATLGTYVPTILKRVEYGIGSLAKLANILRDLSISKPLIITGNSLATKTDVIEQVKKAANCEIGGVFSSIKQHAPVEDIKKCVNELKESKCDGIIGVGGGSPIDAAKIVISFYKEETGILLKLVSIPTTLSAAELTILAGYTNEEGKKVGKKASEIGSSALILDANLSLSTPNRLWLSTGIRALDHCIEQQYRPNAPLPVRVLAREGAGSLFESLRACHRNPKDVEARQRALIGAWLSLWSDDLIGPIGPSHAVGYNLGSPYSIPHGICSCLTLAGTVKIQAKYLPDNEVKQLASLLPFITTTTTQSSNDSREQAIKIAEAIDKLIADLDLTSTLREYKVPQSDFQGIAERALPDGKADPRYDAFVKLLHTIY</sequence>
<dbReference type="InterPro" id="IPR001670">
    <property type="entry name" value="ADH_Fe/GldA"/>
</dbReference>
<dbReference type="Pfam" id="PF00465">
    <property type="entry name" value="Fe-ADH"/>
    <property type="match status" value="1"/>
</dbReference>
<evidence type="ECO:0000256" key="1">
    <source>
        <dbReference type="ARBA" id="ARBA00023002"/>
    </source>
</evidence>
<dbReference type="PROSITE" id="PS00060">
    <property type="entry name" value="ADH_IRON_2"/>
    <property type="match status" value="1"/>
</dbReference>
<dbReference type="CDD" id="cd08192">
    <property type="entry name" value="MAR-like"/>
    <property type="match status" value="1"/>
</dbReference>
<feature type="domain" description="Alcohol dehydrogenase iron-type/glycerol dehydrogenase GldA" evidence="2">
    <location>
        <begin position="25"/>
        <end position="175"/>
    </location>
</feature>
<evidence type="ECO:0000313" key="4">
    <source>
        <dbReference type="EMBL" id="CAF1234330.1"/>
    </source>
</evidence>
<dbReference type="GO" id="GO:0004022">
    <property type="term" value="F:alcohol dehydrogenase (NAD+) activity"/>
    <property type="evidence" value="ECO:0007669"/>
    <property type="project" value="TreeGrafter"/>
</dbReference>
<feature type="domain" description="Fe-containing alcohol dehydrogenase-like C-terminal" evidence="3">
    <location>
        <begin position="189"/>
        <end position="368"/>
    </location>
</feature>
<dbReference type="SUPFAM" id="SSF56796">
    <property type="entry name" value="Dehydroquinate synthase-like"/>
    <property type="match status" value="1"/>
</dbReference>
<dbReference type="PANTHER" id="PTHR11496">
    <property type="entry name" value="ALCOHOL DEHYDROGENASE"/>
    <property type="match status" value="1"/>
</dbReference>
<dbReference type="Pfam" id="PF25137">
    <property type="entry name" value="ADH_Fe_C"/>
    <property type="match status" value="1"/>
</dbReference>
<dbReference type="Proteomes" id="UP000663860">
    <property type="component" value="Unassembled WGS sequence"/>
</dbReference>
<evidence type="ECO:0008006" key="6">
    <source>
        <dbReference type="Google" id="ProtNLM"/>
    </source>
</evidence>
<dbReference type="Gene3D" id="3.40.50.1970">
    <property type="match status" value="1"/>
</dbReference>
<evidence type="ECO:0000259" key="3">
    <source>
        <dbReference type="Pfam" id="PF25137"/>
    </source>
</evidence>
<name>A0A814YUN2_9BILA</name>
<protein>
    <recommendedName>
        <fullName evidence="6">Alcohol dehydrogenase iron-type/glycerol dehydrogenase GldA domain-containing protein</fullName>
    </recommendedName>
</protein>
<reference evidence="4" key="1">
    <citation type="submission" date="2021-02" db="EMBL/GenBank/DDBJ databases">
        <authorList>
            <person name="Nowell W R."/>
        </authorList>
    </citation>
    <scope>NUCLEOTIDE SEQUENCE</scope>
</reference>
<comment type="caution">
    <text evidence="4">The sequence shown here is derived from an EMBL/GenBank/DDBJ whole genome shotgun (WGS) entry which is preliminary data.</text>
</comment>
<dbReference type="PANTHER" id="PTHR11496:SF97">
    <property type="entry name" value="ALCOHOL DEHYDROGENASE IRON-TYPE_GLYCEROL DEHYDROGENASE GLDA DOMAIN-CONTAINING PROTEIN"/>
    <property type="match status" value="1"/>
</dbReference>
<dbReference type="GO" id="GO:0046872">
    <property type="term" value="F:metal ion binding"/>
    <property type="evidence" value="ECO:0007669"/>
    <property type="project" value="InterPro"/>
</dbReference>
<gene>
    <name evidence="4" type="ORF">IZO911_LOCUS30431</name>
</gene>
<dbReference type="InterPro" id="IPR056798">
    <property type="entry name" value="ADH_Fe_C"/>
</dbReference>
<dbReference type="GO" id="GO:0005739">
    <property type="term" value="C:mitochondrion"/>
    <property type="evidence" value="ECO:0007669"/>
    <property type="project" value="TreeGrafter"/>
</dbReference>
<keyword evidence="1" id="KW-0560">Oxidoreductase</keyword>
<accession>A0A814YUN2</accession>
<dbReference type="InterPro" id="IPR018211">
    <property type="entry name" value="ADH_Fe_CS"/>
</dbReference>